<evidence type="ECO:0000259" key="4">
    <source>
        <dbReference type="PROSITE" id="PS50893"/>
    </source>
</evidence>
<dbReference type="InterPro" id="IPR027417">
    <property type="entry name" value="P-loop_NTPase"/>
</dbReference>
<dbReference type="InterPro" id="IPR003593">
    <property type="entry name" value="AAA+_ATPase"/>
</dbReference>
<dbReference type="Gene3D" id="3.40.50.300">
    <property type="entry name" value="P-loop containing nucleotide triphosphate hydrolases"/>
    <property type="match status" value="1"/>
</dbReference>
<feature type="domain" description="ABC transporter" evidence="4">
    <location>
        <begin position="2"/>
        <end position="236"/>
    </location>
</feature>
<proteinExistence type="predicted"/>
<evidence type="ECO:0000313" key="5">
    <source>
        <dbReference type="EMBL" id="WXB00347.1"/>
    </source>
</evidence>
<keyword evidence="1" id="KW-0813">Transport</keyword>
<dbReference type="GO" id="GO:0005524">
    <property type="term" value="F:ATP binding"/>
    <property type="evidence" value="ECO:0007669"/>
    <property type="project" value="UniProtKB-KW"/>
</dbReference>
<dbReference type="InterPro" id="IPR050093">
    <property type="entry name" value="ABC_SmlMolc_Importer"/>
</dbReference>
<keyword evidence="3 5" id="KW-0067">ATP-binding</keyword>
<dbReference type="PANTHER" id="PTHR42781">
    <property type="entry name" value="SPERMIDINE/PUTRESCINE IMPORT ATP-BINDING PROTEIN POTA"/>
    <property type="match status" value="1"/>
</dbReference>
<evidence type="ECO:0000313" key="6">
    <source>
        <dbReference type="Proteomes" id="UP001379533"/>
    </source>
</evidence>
<keyword evidence="6" id="KW-1185">Reference proteome</keyword>
<dbReference type="SMART" id="SM00382">
    <property type="entry name" value="AAA"/>
    <property type="match status" value="1"/>
</dbReference>
<sequence>MIEVDGVEKTYGRATALAPTSIRFEAGTTTSIIGPSGCGKSTLLRIIAGLIPADRGKVTYDGEVLSPDNVNALRLRTGFVLQDGGLFPHLTAQRNVTLVAEVMGRGTDASRRERVKELAALVRLPEARLVNHPRDLSGGERQRVSMMRALFLDPSWVLLDEPLGALDPITRRGLQTELRSIFARLNKTVILVTHDMGEAAYLGDRVLLMRAGRVVQEGTARELAEQPAEPFVSEFLRAQRSPLEEDAA</sequence>
<name>A0ABZ2KP81_9BACT</name>
<evidence type="ECO:0000256" key="1">
    <source>
        <dbReference type="ARBA" id="ARBA00022448"/>
    </source>
</evidence>
<evidence type="ECO:0000256" key="3">
    <source>
        <dbReference type="ARBA" id="ARBA00022840"/>
    </source>
</evidence>
<dbReference type="PROSITE" id="PS50893">
    <property type="entry name" value="ABC_TRANSPORTER_2"/>
    <property type="match status" value="1"/>
</dbReference>
<dbReference type="SUPFAM" id="SSF52540">
    <property type="entry name" value="P-loop containing nucleoside triphosphate hydrolases"/>
    <property type="match status" value="1"/>
</dbReference>
<evidence type="ECO:0000256" key="2">
    <source>
        <dbReference type="ARBA" id="ARBA00022741"/>
    </source>
</evidence>
<protein>
    <submittedName>
        <fullName evidence="5">ATP-binding cassette domain-containing protein</fullName>
    </submittedName>
</protein>
<dbReference type="Proteomes" id="UP001379533">
    <property type="component" value="Chromosome"/>
</dbReference>
<dbReference type="InterPro" id="IPR003439">
    <property type="entry name" value="ABC_transporter-like_ATP-bd"/>
</dbReference>
<gene>
    <name evidence="5" type="ORF">LZC95_17025</name>
</gene>
<accession>A0ABZ2KP81</accession>
<reference evidence="5 6" key="1">
    <citation type="submission" date="2021-12" db="EMBL/GenBank/DDBJ databases">
        <title>Discovery of the Pendulisporaceae a myxobacterial family with distinct sporulation behavior and unique specialized metabolism.</title>
        <authorList>
            <person name="Garcia R."/>
            <person name="Popoff A."/>
            <person name="Bader C.D."/>
            <person name="Loehr J."/>
            <person name="Walesch S."/>
            <person name="Walt C."/>
            <person name="Boldt J."/>
            <person name="Bunk B."/>
            <person name="Haeckl F.J.F.P.J."/>
            <person name="Gunesch A.P."/>
            <person name="Birkelbach J."/>
            <person name="Nuebel U."/>
            <person name="Pietschmann T."/>
            <person name="Bach T."/>
            <person name="Mueller R."/>
        </authorList>
    </citation>
    <scope>NUCLEOTIDE SEQUENCE [LARGE SCALE GENOMIC DNA]</scope>
    <source>
        <strain evidence="5 6">MSr12523</strain>
    </source>
</reference>
<dbReference type="Pfam" id="PF00005">
    <property type="entry name" value="ABC_tran"/>
    <property type="match status" value="1"/>
</dbReference>
<keyword evidence="2" id="KW-0547">Nucleotide-binding</keyword>
<organism evidence="5 6">
    <name type="scientific">Pendulispora brunnea</name>
    <dbReference type="NCBI Taxonomy" id="2905690"/>
    <lineage>
        <taxon>Bacteria</taxon>
        <taxon>Pseudomonadati</taxon>
        <taxon>Myxococcota</taxon>
        <taxon>Myxococcia</taxon>
        <taxon>Myxococcales</taxon>
        <taxon>Sorangiineae</taxon>
        <taxon>Pendulisporaceae</taxon>
        <taxon>Pendulispora</taxon>
    </lineage>
</organism>
<dbReference type="PANTHER" id="PTHR42781:SF4">
    <property type="entry name" value="SPERMIDINE_PUTRESCINE IMPORT ATP-BINDING PROTEIN POTA"/>
    <property type="match status" value="1"/>
</dbReference>
<dbReference type="EMBL" id="CP089982">
    <property type="protein sequence ID" value="WXB00347.1"/>
    <property type="molecule type" value="Genomic_DNA"/>
</dbReference>